<dbReference type="Pfam" id="PF03567">
    <property type="entry name" value="Sulfotransfer_2"/>
    <property type="match status" value="1"/>
</dbReference>
<evidence type="ECO:0000313" key="1">
    <source>
        <dbReference type="EMBL" id="CAK0876603.1"/>
    </source>
</evidence>
<proteinExistence type="predicted"/>
<dbReference type="InterPro" id="IPR005331">
    <property type="entry name" value="Sulfotransferase"/>
</dbReference>
<reference evidence="1" key="1">
    <citation type="submission" date="2023-10" db="EMBL/GenBank/DDBJ databases">
        <authorList>
            <person name="Chen Y."/>
            <person name="Shah S."/>
            <person name="Dougan E. K."/>
            <person name="Thang M."/>
            <person name="Chan C."/>
        </authorList>
    </citation>
    <scope>NUCLEOTIDE SEQUENCE [LARGE SCALE GENOMIC DNA]</scope>
</reference>
<protein>
    <submittedName>
        <fullName evidence="1">Uncharacterized protein</fullName>
    </submittedName>
</protein>
<comment type="caution">
    <text evidence="1">The sequence shown here is derived from an EMBL/GenBank/DDBJ whole genome shotgun (WGS) entry which is preliminary data.</text>
</comment>
<keyword evidence="2" id="KW-1185">Reference proteome</keyword>
<accession>A0ABN9VW75</accession>
<dbReference type="EMBL" id="CAUYUJ010017645">
    <property type="protein sequence ID" value="CAK0876603.1"/>
    <property type="molecule type" value="Genomic_DNA"/>
</dbReference>
<name>A0ABN9VW75_9DINO</name>
<gene>
    <name evidence="1" type="ORF">PCOR1329_LOCUS60909</name>
</gene>
<sequence length="370" mass="41091">MLWRRGGGSDACQRFYLPKSSGDADGRFSAQVGISVRDDATVWEERSSLWLPGREVNSSMLSWPQGRNVTRFQRAMTYEDVSVPLNPAPYRFDGWCMPYFIRTPVRAVKIDVAAVGTVITMHPAIWKVASTTISHLMGKPPFSRHRGPHDSLGPCLTGWNRSTAVHDGGCHKLTSANLQGLNPRATALDPVSAVASMDELMKFAFVRDPFERFAAGVHEHGMWNGAKMDRNVNAARGFSRNFARFPHDYRNCPLPTQSYFLSATDDSGKPIDWDFIAKLEDFDAQWISLGAVVGSNFSKPQEMANPSGSGGLTRRVVDALRQDLEIACRVCQVYIQDYVCLGYTVPEYCCARKCAEVHIDIPDDLLTAAC</sequence>
<organism evidence="1 2">
    <name type="scientific">Prorocentrum cordatum</name>
    <dbReference type="NCBI Taxonomy" id="2364126"/>
    <lineage>
        <taxon>Eukaryota</taxon>
        <taxon>Sar</taxon>
        <taxon>Alveolata</taxon>
        <taxon>Dinophyceae</taxon>
        <taxon>Prorocentrales</taxon>
        <taxon>Prorocentraceae</taxon>
        <taxon>Prorocentrum</taxon>
    </lineage>
</organism>
<evidence type="ECO:0000313" key="2">
    <source>
        <dbReference type="Proteomes" id="UP001189429"/>
    </source>
</evidence>
<dbReference type="Proteomes" id="UP001189429">
    <property type="component" value="Unassembled WGS sequence"/>
</dbReference>